<feature type="region of interest" description="Disordered" evidence="1">
    <location>
        <begin position="140"/>
        <end position="273"/>
    </location>
</feature>
<feature type="compositionally biased region" description="Polar residues" evidence="1">
    <location>
        <begin position="262"/>
        <end position="271"/>
    </location>
</feature>
<sequence length="304" mass="33183">MYTQAACTHIPAQDFGRREFEDCSEEGAVRGEKKNQVSALKGNLSAGRIEEQREKMKDDETDYEKPIVQVEGIERGREKGIGYTGFVTKKEKEPERHFHEGDTIKTSYTVEEDAPSLYERIKGKFLAADYQVRTMVTDYTKKGHAHHERALPVSATKAEDEVKGKNGKEGPTGSGNADDETSDGSESLSSSKGAFSSETTEDKKVQAGEEMGTGYEESSEEGGPSPPSSVTGDTGSHRAQSESLFKPINPKDASDATVEEVQGSSLNQNASADDVKAPGFFTRIKEKVDALTDKVDEELGLKRK</sequence>
<organism evidence="2 3">
    <name type="scientific">Riccia fluitans</name>
    <dbReference type="NCBI Taxonomy" id="41844"/>
    <lineage>
        <taxon>Eukaryota</taxon>
        <taxon>Viridiplantae</taxon>
        <taxon>Streptophyta</taxon>
        <taxon>Embryophyta</taxon>
        <taxon>Marchantiophyta</taxon>
        <taxon>Marchantiopsida</taxon>
        <taxon>Marchantiidae</taxon>
        <taxon>Marchantiales</taxon>
        <taxon>Ricciaceae</taxon>
        <taxon>Riccia</taxon>
    </lineage>
</organism>
<name>A0ABD1ZPM1_9MARC</name>
<keyword evidence="3" id="KW-1185">Reference proteome</keyword>
<protein>
    <submittedName>
        <fullName evidence="2">Uncharacterized protein</fullName>
    </submittedName>
</protein>
<comment type="caution">
    <text evidence="2">The sequence shown here is derived from an EMBL/GenBank/DDBJ whole genome shotgun (WGS) entry which is preliminary data.</text>
</comment>
<evidence type="ECO:0000313" key="2">
    <source>
        <dbReference type="EMBL" id="KAL2653398.1"/>
    </source>
</evidence>
<accession>A0ABD1ZPM1</accession>
<reference evidence="2 3" key="1">
    <citation type="submission" date="2024-09" db="EMBL/GenBank/DDBJ databases">
        <title>Chromosome-scale assembly of Riccia fluitans.</title>
        <authorList>
            <person name="Paukszto L."/>
            <person name="Sawicki J."/>
            <person name="Karawczyk K."/>
            <person name="Piernik-Szablinska J."/>
            <person name="Szczecinska M."/>
            <person name="Mazdziarz M."/>
        </authorList>
    </citation>
    <scope>NUCLEOTIDE SEQUENCE [LARGE SCALE GENOMIC DNA]</scope>
    <source>
        <strain evidence="2">Rf_01</strain>
        <tissue evidence="2">Aerial parts of the thallus</tissue>
    </source>
</reference>
<dbReference type="EMBL" id="JBHFFA010000001">
    <property type="protein sequence ID" value="KAL2653398.1"/>
    <property type="molecule type" value="Genomic_DNA"/>
</dbReference>
<feature type="compositionally biased region" description="Low complexity" evidence="1">
    <location>
        <begin position="184"/>
        <end position="198"/>
    </location>
</feature>
<evidence type="ECO:0000256" key="1">
    <source>
        <dbReference type="SAM" id="MobiDB-lite"/>
    </source>
</evidence>
<feature type="compositionally biased region" description="Basic and acidic residues" evidence="1">
    <location>
        <begin position="157"/>
        <end position="168"/>
    </location>
</feature>
<feature type="region of interest" description="Disordered" evidence="1">
    <location>
        <begin position="27"/>
        <end position="46"/>
    </location>
</feature>
<dbReference type="AlphaFoldDB" id="A0ABD1ZPM1"/>
<evidence type="ECO:0000313" key="3">
    <source>
        <dbReference type="Proteomes" id="UP001605036"/>
    </source>
</evidence>
<gene>
    <name evidence="2" type="ORF">R1flu_021526</name>
</gene>
<proteinExistence type="predicted"/>
<dbReference type="Proteomes" id="UP001605036">
    <property type="component" value="Unassembled WGS sequence"/>
</dbReference>